<dbReference type="PANTHER" id="PTHR42718:SF24">
    <property type="entry name" value="MAJOR FACILITATOR SUPERFAMILY (MFS) PROFILE DOMAIN-CONTAINING PROTEIN"/>
    <property type="match status" value="1"/>
</dbReference>
<name>A0A369L323_9ACTN</name>
<dbReference type="CDD" id="cd17503">
    <property type="entry name" value="MFS_LmrB_MDR_like"/>
    <property type="match status" value="1"/>
</dbReference>
<keyword evidence="6 8" id="KW-0472">Membrane</keyword>
<evidence type="ECO:0000256" key="1">
    <source>
        <dbReference type="ARBA" id="ARBA00004651"/>
    </source>
</evidence>
<dbReference type="PANTHER" id="PTHR42718">
    <property type="entry name" value="MAJOR FACILITATOR SUPERFAMILY MULTIDRUG TRANSPORTER MFSC"/>
    <property type="match status" value="1"/>
</dbReference>
<feature type="transmembrane region" description="Helical" evidence="8">
    <location>
        <begin position="105"/>
        <end position="125"/>
    </location>
</feature>
<feature type="domain" description="Major facilitator superfamily (MFS) profile" evidence="9">
    <location>
        <begin position="10"/>
        <end position="461"/>
    </location>
</feature>
<gene>
    <name evidence="11" type="ORF">C1881_10305</name>
</gene>
<evidence type="ECO:0000259" key="10">
    <source>
        <dbReference type="PROSITE" id="PS51371"/>
    </source>
</evidence>
<dbReference type="Proteomes" id="UP000253975">
    <property type="component" value="Unassembled WGS sequence"/>
</dbReference>
<dbReference type="Pfam" id="PF07690">
    <property type="entry name" value="MFS_1"/>
    <property type="match status" value="1"/>
</dbReference>
<evidence type="ECO:0000256" key="2">
    <source>
        <dbReference type="ARBA" id="ARBA00022448"/>
    </source>
</evidence>
<dbReference type="RefSeq" id="WP_114616434.1">
    <property type="nucleotide sequence ID" value="NZ_PPTO01000030.1"/>
</dbReference>
<dbReference type="AlphaFoldDB" id="A0A369L323"/>
<evidence type="ECO:0000256" key="8">
    <source>
        <dbReference type="SAM" id="Phobius"/>
    </source>
</evidence>
<proteinExistence type="predicted"/>
<sequence length="639" mass="68350">MKLARHQIIMLVVMIFGTFVTVLNQTLVTPALPSIMTEMSVDAATAQWLTTGFTLVNAIMIPITAYLIDRYSTRNLFTVSMLIFTAGSALSGWGPNFPVLLAGRLLQAAGAGILMPMVMTVLMLTFPPERRGSAMGLFGIVIAFAPAIGPSAAGFVIDVYNWHVLFWIVVALSAAGIICAWFALKSTPKNESKNLPLDKPSVALSTIGFGGLLYGFSTIGSNGLNIADAAITLVGAIVVALFFRRQLKMDRPMLEVRVLANRKFLVGTIIGMLVQGALLAAGILMPIYLQSYLGYSATVSGLVILPGAIVMGAMGPIAGRLFDKHGPRVLSLIGTSALTLSTLAFAFLGDSTGLIYLTILYTVRMFSLSLVNMPITTWAMNALDNSLMNHGTSVNNTLRQVAGSFGTALLVSISSIATNMSAGATDPVHAGIFGVNMAFAGATVMCLIGFVLTVIFVKDKPSDAAEADPDNAKRSVLESIMKRDVFTLPENATVFDAVKLLVDRHISAAPIVDDNGKPIAFVSDGDVARFLSKRHSTYTDPVALIMLTESSSDDFAVKAAKIMKMRAYDIATHGVISIDVHTDIREVCRILGENHLKKVPVTDEGQLVGVINRSDIAHYSMRKYLEQNESELAQTAAMA</sequence>
<dbReference type="Gene3D" id="1.20.1720.10">
    <property type="entry name" value="Multidrug resistance protein D"/>
    <property type="match status" value="1"/>
</dbReference>
<feature type="transmembrane region" description="Helical" evidence="8">
    <location>
        <begin position="7"/>
        <end position="28"/>
    </location>
</feature>
<evidence type="ECO:0000256" key="4">
    <source>
        <dbReference type="ARBA" id="ARBA00022692"/>
    </source>
</evidence>
<evidence type="ECO:0000313" key="11">
    <source>
        <dbReference type="EMBL" id="RDB54511.1"/>
    </source>
</evidence>
<dbReference type="SUPFAM" id="SSF103473">
    <property type="entry name" value="MFS general substrate transporter"/>
    <property type="match status" value="1"/>
</dbReference>
<dbReference type="SUPFAM" id="SSF54631">
    <property type="entry name" value="CBS-domain pair"/>
    <property type="match status" value="1"/>
</dbReference>
<feature type="transmembrane region" description="Helical" evidence="8">
    <location>
        <begin position="223"/>
        <end position="243"/>
    </location>
</feature>
<dbReference type="GO" id="GO:0005886">
    <property type="term" value="C:plasma membrane"/>
    <property type="evidence" value="ECO:0007669"/>
    <property type="project" value="UniProtKB-SubCell"/>
</dbReference>
<dbReference type="GO" id="GO:0022857">
    <property type="term" value="F:transmembrane transporter activity"/>
    <property type="evidence" value="ECO:0007669"/>
    <property type="project" value="InterPro"/>
</dbReference>
<feature type="transmembrane region" description="Helical" evidence="8">
    <location>
        <begin position="329"/>
        <end position="348"/>
    </location>
</feature>
<feature type="transmembrane region" description="Helical" evidence="8">
    <location>
        <begin position="354"/>
        <end position="380"/>
    </location>
</feature>
<feature type="transmembrane region" description="Helical" evidence="8">
    <location>
        <begin position="401"/>
        <end position="420"/>
    </location>
</feature>
<organism evidence="11 12">
    <name type="scientific">Slackia isoflavoniconvertens</name>
    <dbReference type="NCBI Taxonomy" id="572010"/>
    <lineage>
        <taxon>Bacteria</taxon>
        <taxon>Bacillati</taxon>
        <taxon>Actinomycetota</taxon>
        <taxon>Coriobacteriia</taxon>
        <taxon>Eggerthellales</taxon>
        <taxon>Eggerthellaceae</taxon>
        <taxon>Slackia</taxon>
    </lineage>
</organism>
<dbReference type="InterPro" id="IPR011701">
    <property type="entry name" value="MFS"/>
</dbReference>
<evidence type="ECO:0000256" key="6">
    <source>
        <dbReference type="ARBA" id="ARBA00023136"/>
    </source>
</evidence>
<reference evidence="11 12" key="1">
    <citation type="journal article" date="2018" name="Elife">
        <title>Discovery and characterization of a prevalent human gut bacterial enzyme sufficient for the inactivation of a family of plant toxins.</title>
        <authorList>
            <person name="Koppel N."/>
            <person name="Bisanz J.E."/>
            <person name="Pandelia M.E."/>
            <person name="Turnbaugh P.J."/>
            <person name="Balskus E.P."/>
        </authorList>
    </citation>
    <scope>NUCLEOTIDE SEQUENCE [LARGE SCALE GENOMIC DNA]</scope>
    <source>
        <strain evidence="11 12">OB21 GAM31</strain>
    </source>
</reference>
<dbReference type="PROSITE" id="PS51371">
    <property type="entry name" value="CBS"/>
    <property type="match status" value="2"/>
</dbReference>
<keyword evidence="5 8" id="KW-1133">Transmembrane helix</keyword>
<feature type="transmembrane region" description="Helical" evidence="8">
    <location>
        <begin position="48"/>
        <end position="68"/>
    </location>
</feature>
<evidence type="ECO:0000313" key="12">
    <source>
        <dbReference type="Proteomes" id="UP000253975"/>
    </source>
</evidence>
<feature type="domain" description="CBS" evidence="10">
    <location>
        <begin position="481"/>
        <end position="537"/>
    </location>
</feature>
<dbReference type="EMBL" id="PPTO01000030">
    <property type="protein sequence ID" value="RDB54511.1"/>
    <property type="molecule type" value="Genomic_DNA"/>
</dbReference>
<feature type="transmembrane region" description="Helical" evidence="8">
    <location>
        <begin position="196"/>
        <end position="217"/>
    </location>
</feature>
<keyword evidence="4 8" id="KW-0812">Transmembrane</keyword>
<evidence type="ECO:0000259" key="9">
    <source>
        <dbReference type="PROSITE" id="PS50850"/>
    </source>
</evidence>
<dbReference type="Pfam" id="PF00571">
    <property type="entry name" value="CBS"/>
    <property type="match status" value="2"/>
</dbReference>
<dbReference type="CDD" id="cd04586">
    <property type="entry name" value="CBS_pair_BON_assoc"/>
    <property type="match status" value="1"/>
</dbReference>
<dbReference type="SMART" id="SM00116">
    <property type="entry name" value="CBS"/>
    <property type="match status" value="2"/>
</dbReference>
<dbReference type="PROSITE" id="PS50850">
    <property type="entry name" value="MFS"/>
    <property type="match status" value="1"/>
</dbReference>
<dbReference type="InterPro" id="IPR004638">
    <property type="entry name" value="EmrB-like"/>
</dbReference>
<dbReference type="PRINTS" id="PR01036">
    <property type="entry name" value="TCRTETB"/>
</dbReference>
<feature type="transmembrane region" description="Helical" evidence="8">
    <location>
        <begin position="432"/>
        <end position="457"/>
    </location>
</feature>
<comment type="subcellular location">
    <subcellularLocation>
        <location evidence="1">Cell membrane</location>
        <topology evidence="1">Multi-pass membrane protein</topology>
    </subcellularLocation>
</comment>
<dbReference type="InterPro" id="IPR020846">
    <property type="entry name" value="MFS_dom"/>
</dbReference>
<evidence type="ECO:0000256" key="3">
    <source>
        <dbReference type="ARBA" id="ARBA00022475"/>
    </source>
</evidence>
<keyword evidence="3" id="KW-1003">Cell membrane</keyword>
<evidence type="ECO:0000256" key="7">
    <source>
        <dbReference type="PROSITE-ProRule" id="PRU00703"/>
    </source>
</evidence>
<evidence type="ECO:0000256" key="5">
    <source>
        <dbReference type="ARBA" id="ARBA00022989"/>
    </source>
</evidence>
<protein>
    <submittedName>
        <fullName evidence="11">Multidrug MFS transporter</fullName>
    </submittedName>
</protein>
<dbReference type="Gene3D" id="3.10.580.10">
    <property type="entry name" value="CBS-domain"/>
    <property type="match status" value="1"/>
</dbReference>
<dbReference type="NCBIfam" id="TIGR00711">
    <property type="entry name" value="efflux_EmrB"/>
    <property type="match status" value="1"/>
</dbReference>
<feature type="transmembrane region" description="Helical" evidence="8">
    <location>
        <begin position="295"/>
        <end position="317"/>
    </location>
</feature>
<feature type="transmembrane region" description="Helical" evidence="8">
    <location>
        <begin position="137"/>
        <end position="157"/>
    </location>
</feature>
<feature type="transmembrane region" description="Helical" evidence="8">
    <location>
        <begin position="163"/>
        <end position="184"/>
    </location>
</feature>
<accession>A0A369L323</accession>
<dbReference type="InterPro" id="IPR046342">
    <property type="entry name" value="CBS_dom_sf"/>
</dbReference>
<dbReference type="InterPro" id="IPR036259">
    <property type="entry name" value="MFS_trans_sf"/>
</dbReference>
<comment type="caution">
    <text evidence="11">The sequence shown here is derived from an EMBL/GenBank/DDBJ whole genome shotgun (WGS) entry which is preliminary data.</text>
</comment>
<feature type="domain" description="CBS" evidence="10">
    <location>
        <begin position="571"/>
        <end position="630"/>
    </location>
</feature>
<feature type="transmembrane region" description="Helical" evidence="8">
    <location>
        <begin position="75"/>
        <end position="93"/>
    </location>
</feature>
<keyword evidence="7" id="KW-0129">CBS domain</keyword>
<keyword evidence="2" id="KW-0813">Transport</keyword>
<dbReference type="InterPro" id="IPR000644">
    <property type="entry name" value="CBS_dom"/>
</dbReference>
<feature type="transmembrane region" description="Helical" evidence="8">
    <location>
        <begin position="264"/>
        <end position="289"/>
    </location>
</feature>
<dbReference type="Gene3D" id="1.20.1250.20">
    <property type="entry name" value="MFS general substrate transporter like domains"/>
    <property type="match status" value="1"/>
</dbReference>